<keyword evidence="2" id="KW-1133">Transmembrane helix</keyword>
<evidence type="ECO:0000259" key="3">
    <source>
        <dbReference type="Pfam" id="PF01345"/>
    </source>
</evidence>
<organism evidence="5 6">
    <name type="scientific">Frondihabitans sucicola</name>
    <dbReference type="NCBI Taxonomy" id="1268041"/>
    <lineage>
        <taxon>Bacteria</taxon>
        <taxon>Bacillati</taxon>
        <taxon>Actinomycetota</taxon>
        <taxon>Actinomycetes</taxon>
        <taxon>Micrococcales</taxon>
        <taxon>Microbacteriaceae</taxon>
        <taxon>Frondihabitans</taxon>
    </lineage>
</organism>
<keyword evidence="2" id="KW-0812">Transmembrane</keyword>
<feature type="domain" description="CshA" evidence="4">
    <location>
        <begin position="680"/>
        <end position="764"/>
    </location>
</feature>
<dbReference type="Proteomes" id="UP001321486">
    <property type="component" value="Chromosome"/>
</dbReference>
<dbReference type="NCBIfam" id="TIGR04225">
    <property type="entry name" value="CshA_fibril_rpt"/>
    <property type="match status" value="7"/>
</dbReference>
<evidence type="ECO:0008006" key="7">
    <source>
        <dbReference type="Google" id="ProtNLM"/>
    </source>
</evidence>
<name>A0ABM8GLR4_9MICO</name>
<dbReference type="Gene3D" id="2.60.40.2810">
    <property type="match status" value="3"/>
</dbReference>
<feature type="transmembrane region" description="Helical" evidence="2">
    <location>
        <begin position="1436"/>
        <end position="1456"/>
    </location>
</feature>
<dbReference type="Pfam" id="PF17963">
    <property type="entry name" value="Big_9"/>
    <property type="match status" value="1"/>
</dbReference>
<dbReference type="InterPro" id="IPR001434">
    <property type="entry name" value="OmcB-like_DUF11"/>
</dbReference>
<dbReference type="InterPro" id="IPR051172">
    <property type="entry name" value="Chlamydia_OmcB"/>
</dbReference>
<sequence>MTVNTSAANSAVTNTAGVTFTNPITGDTDTSTTQTTSLDIAPAADLAIAKRLDTDPVVAGRPVSYTITASNTGPQTGTGVRIADTVPAGLTGVTASGAGATCATASGTITCTVPDLAVGATQVITVTGTVPAGTDPGAGLSNTATISGSLADPDRSNDTASASGTVTTSADLSMTKTLTPAVPVAGDQVTYRLTSTNSGPSDARDVTFSDPLDPGVTFVSAAVPDGTCSVTTGVVSCDVGTIAAGATVAATVVVRLAADVKIAQNSATVASSTPDPTPGDNVSSVSVAADTEADLRVTKAVTPTTATAGDDVTYTLHALNAGPSDALNAVLDDTLPTGITVTDVQAPPGATCGQPTDGSIRCQWATLASGADATVTVTATVAADAPAGALTNTASIASPTPDPDTENNAASVDVSIEQNADLSLTKTADPATAVAGKPVTFTISATNAGPSVSRGVVITDPLPRSLVDAASSTPGCTIGDAVLICQVGDIAPGDTATALVTATVPSDGSGTNVVNTAQVASATPDSAAGNDSATATVPVEASADLSVTKTAADPTVRQGRSVQYTITVRNAGPSDAQDVSVQDQPGTGVAITAATPSVGTWNPDSLVWSVGNLADGATATLQVTGQATISGSLTNEAIESSVTPDPDTADQTATATVTSTAVTPASASPDTATASFDRPATANVLANDTPSTGATFDASSVRLRDDAGNPVAILDVPGTGQWSVDTATGEVTFTPVAGFVGTVTVPYQVTDSDGTVAASTVSATIAGPPTSHDDTATTDQGDVVTVPVLDNDSADGTTLDLASLRFVDPDSGALVSTLTVPDEGTYSTTPGGEVVFTPLPTFSGTATPVTYSVADDNGDRSTAHLTVTVDAAPAPSGVNDAVSAAYNQPVTFSPTSNDDTGDPGAAFDPSSVRLIDPASGDPVTEVVVAGQGTYAVDTSTGLVTFTPLPSFTGAATPVAYTATTTFGAKAGADITVTVGRPDTPTATDDAGYAPNGRPVPFSPLDNDNAGPAGTTFDTGSLRLIDPATGDPATRVVIAGEGTWTVDTTTGAVVFTPDARFSGAATPIDYTASTNVGDSVTGSLSASVGTAPTAAPDSATVPSGRAASVHVLDNDAPGGTATLDTSSVRLRDASGAPVTTLVVPGKGTWSLGADGTVVFTPVAGFAGTVTAPYEVSDSDGNTAVSQVTVTVAAAPRAVPDVVTTGQGTAVTIDPLANDVPSSTGATLDRSTLRLIDPSTGQPATSVVVPGQGTWAIGSDGRVTFTPVASFSGTADPIRYRVTDTDGITTGSTITATVTETAPTAKNDTATSHGGPVTLDPLGNDSAPSGHLVPSSLRLIDPSTGGLVTRLTIPGEGTYVVDTATGQVTFTPVASFSGTSTVRYSVADTGGDRAVATLSVAVVLPPPTGITPNPGPGGGVTVTIPGGGQLAFTGSQLVWPPVAVGTVLLLLGVTLIVLRRRRRGA</sequence>
<feature type="region of interest" description="Disordered" evidence="1">
    <location>
        <begin position="1302"/>
        <end position="1328"/>
    </location>
</feature>
<protein>
    <recommendedName>
        <fullName evidence="7">DUF11 domain-containing protein</fullName>
    </recommendedName>
</protein>
<dbReference type="PANTHER" id="PTHR34819">
    <property type="entry name" value="LARGE CYSTEINE-RICH PERIPLASMIC PROTEIN OMCB"/>
    <property type="match status" value="1"/>
</dbReference>
<feature type="domain" description="DUF11" evidence="3">
    <location>
        <begin position="544"/>
        <end position="657"/>
    </location>
</feature>
<feature type="domain" description="CshA" evidence="4">
    <location>
        <begin position="769"/>
        <end position="869"/>
    </location>
</feature>
<feature type="domain" description="CshA" evidence="4">
    <location>
        <begin position="874"/>
        <end position="978"/>
    </location>
</feature>
<feature type="domain" description="DUF11" evidence="3">
    <location>
        <begin position="171"/>
        <end position="287"/>
    </location>
</feature>
<dbReference type="InterPro" id="IPR013783">
    <property type="entry name" value="Ig-like_fold"/>
</dbReference>
<feature type="region of interest" description="Disordered" evidence="1">
    <location>
        <begin position="657"/>
        <end position="676"/>
    </location>
</feature>
<dbReference type="Gene3D" id="2.60.40.1170">
    <property type="entry name" value="Mu homology domain, subdomain B"/>
    <property type="match status" value="2"/>
</dbReference>
<dbReference type="Pfam" id="PF19076">
    <property type="entry name" value="CshA_repeat"/>
    <property type="match status" value="6"/>
</dbReference>
<evidence type="ECO:0000259" key="4">
    <source>
        <dbReference type="Pfam" id="PF19076"/>
    </source>
</evidence>
<dbReference type="InterPro" id="IPR026395">
    <property type="entry name" value="CshA_fibril"/>
</dbReference>
<keyword evidence="2" id="KW-0472">Membrane</keyword>
<dbReference type="RefSeq" id="WP_286346160.1">
    <property type="nucleotide sequence ID" value="NZ_AP027732.1"/>
</dbReference>
<dbReference type="EMBL" id="AP027732">
    <property type="protein sequence ID" value="BDZ49349.1"/>
    <property type="molecule type" value="Genomic_DNA"/>
</dbReference>
<feature type="region of interest" description="Disordered" evidence="1">
    <location>
        <begin position="147"/>
        <end position="168"/>
    </location>
</feature>
<evidence type="ECO:0000256" key="1">
    <source>
        <dbReference type="SAM" id="MobiDB-lite"/>
    </source>
</evidence>
<dbReference type="InterPro" id="IPR047589">
    <property type="entry name" value="DUF11_rpt"/>
</dbReference>
<feature type="compositionally biased region" description="Low complexity" evidence="1">
    <location>
        <begin position="657"/>
        <end position="675"/>
    </location>
</feature>
<dbReference type="PANTHER" id="PTHR34819:SF3">
    <property type="entry name" value="CELL SURFACE PROTEIN"/>
    <property type="match status" value="1"/>
</dbReference>
<reference evidence="6" key="1">
    <citation type="journal article" date="2019" name="Int. J. Syst. Evol. Microbiol.">
        <title>The Global Catalogue of Microorganisms (GCM) 10K type strain sequencing project: providing services to taxonomists for standard genome sequencing and annotation.</title>
        <authorList>
            <consortium name="The Broad Institute Genomics Platform"/>
            <consortium name="The Broad Institute Genome Sequencing Center for Infectious Disease"/>
            <person name="Wu L."/>
            <person name="Ma J."/>
        </authorList>
    </citation>
    <scope>NUCLEOTIDE SEQUENCE [LARGE SCALE GENOMIC DNA]</scope>
    <source>
        <strain evidence="6">NBRC 108728</strain>
    </source>
</reference>
<dbReference type="NCBIfam" id="TIGR01451">
    <property type="entry name" value="B_ant_repeat"/>
    <property type="match status" value="5"/>
</dbReference>
<dbReference type="Pfam" id="PF01345">
    <property type="entry name" value="DUF11"/>
    <property type="match status" value="5"/>
</dbReference>
<evidence type="ECO:0000256" key="2">
    <source>
        <dbReference type="SAM" id="Phobius"/>
    </source>
</evidence>
<feature type="domain" description="DUF11" evidence="3">
    <location>
        <begin position="294"/>
        <end position="414"/>
    </location>
</feature>
<feature type="domain" description="CshA" evidence="4">
    <location>
        <begin position="983"/>
        <end position="1087"/>
    </location>
</feature>
<feature type="compositionally biased region" description="Low complexity" evidence="1">
    <location>
        <begin position="159"/>
        <end position="168"/>
    </location>
</feature>
<evidence type="ECO:0000313" key="6">
    <source>
        <dbReference type="Proteomes" id="UP001321486"/>
    </source>
</evidence>
<gene>
    <name evidence="5" type="ORF">GCM10025867_15900</name>
</gene>
<feature type="domain" description="DUF11" evidence="3">
    <location>
        <begin position="421"/>
        <end position="537"/>
    </location>
</feature>
<dbReference type="Gene3D" id="2.60.40.10">
    <property type="entry name" value="Immunoglobulins"/>
    <property type="match status" value="3"/>
</dbReference>
<feature type="domain" description="CshA" evidence="4">
    <location>
        <begin position="1300"/>
        <end position="1400"/>
    </location>
</feature>
<accession>A0ABM8GLR4</accession>
<feature type="domain" description="DUF11" evidence="3">
    <location>
        <begin position="45"/>
        <end position="163"/>
    </location>
</feature>
<dbReference type="NCBIfam" id="NF012211">
    <property type="entry name" value="tand_rpt_95"/>
    <property type="match status" value="1"/>
</dbReference>
<keyword evidence="6" id="KW-1185">Reference proteome</keyword>
<feature type="domain" description="CshA" evidence="4">
    <location>
        <begin position="1192"/>
        <end position="1296"/>
    </location>
</feature>
<evidence type="ECO:0000313" key="5">
    <source>
        <dbReference type="EMBL" id="BDZ49349.1"/>
    </source>
</evidence>
<proteinExistence type="predicted"/>